<gene>
    <name evidence="2" type="primary">gb00019</name>
    <name evidence="2" type="ORF">PR202_gb00019</name>
</gene>
<feature type="region of interest" description="Disordered" evidence="1">
    <location>
        <begin position="178"/>
        <end position="198"/>
    </location>
</feature>
<evidence type="ECO:0000313" key="3">
    <source>
        <dbReference type="Proteomes" id="UP001054889"/>
    </source>
</evidence>
<dbReference type="EMBL" id="BQKI01000071">
    <property type="protein sequence ID" value="GJN13327.1"/>
    <property type="molecule type" value="Genomic_DNA"/>
</dbReference>
<name>A0AAV5DSG5_ELECO</name>
<reference evidence="2" key="2">
    <citation type="submission" date="2021-12" db="EMBL/GenBank/DDBJ databases">
        <title>Resequencing data analysis of finger millet.</title>
        <authorList>
            <person name="Hatakeyama M."/>
            <person name="Aluri S."/>
            <person name="Balachadran M.T."/>
            <person name="Sivarajan S.R."/>
            <person name="Poveda L."/>
            <person name="Shimizu-Inatsugi R."/>
            <person name="Schlapbach R."/>
            <person name="Sreeman S.M."/>
            <person name="Shimizu K.K."/>
        </authorList>
    </citation>
    <scope>NUCLEOTIDE SEQUENCE</scope>
</reference>
<evidence type="ECO:0000256" key="1">
    <source>
        <dbReference type="SAM" id="MobiDB-lite"/>
    </source>
</evidence>
<evidence type="ECO:0000313" key="2">
    <source>
        <dbReference type="EMBL" id="GJN13327.1"/>
    </source>
</evidence>
<dbReference type="PANTHER" id="PTHR33699">
    <property type="entry name" value="EXPRESSED PROTEIN"/>
    <property type="match status" value="1"/>
</dbReference>
<dbReference type="Proteomes" id="UP001054889">
    <property type="component" value="Unassembled WGS sequence"/>
</dbReference>
<keyword evidence="3" id="KW-1185">Reference proteome</keyword>
<accession>A0AAV5DSG5</accession>
<protein>
    <submittedName>
        <fullName evidence="2">Uncharacterized protein</fullName>
    </submittedName>
</protein>
<feature type="region of interest" description="Disordered" evidence="1">
    <location>
        <begin position="112"/>
        <end position="160"/>
    </location>
</feature>
<dbReference type="AlphaFoldDB" id="A0AAV5DSG5"/>
<organism evidence="2 3">
    <name type="scientific">Eleusine coracana subsp. coracana</name>
    <dbReference type="NCBI Taxonomy" id="191504"/>
    <lineage>
        <taxon>Eukaryota</taxon>
        <taxon>Viridiplantae</taxon>
        <taxon>Streptophyta</taxon>
        <taxon>Embryophyta</taxon>
        <taxon>Tracheophyta</taxon>
        <taxon>Spermatophyta</taxon>
        <taxon>Magnoliopsida</taxon>
        <taxon>Liliopsida</taxon>
        <taxon>Poales</taxon>
        <taxon>Poaceae</taxon>
        <taxon>PACMAD clade</taxon>
        <taxon>Chloridoideae</taxon>
        <taxon>Cynodonteae</taxon>
        <taxon>Eleusininae</taxon>
        <taxon>Eleusine</taxon>
    </lineage>
</organism>
<dbReference type="PANTHER" id="PTHR33699:SF1">
    <property type="entry name" value="OS12G0418200 PROTEIN"/>
    <property type="match status" value="1"/>
</dbReference>
<feature type="compositionally biased region" description="Pro residues" evidence="1">
    <location>
        <begin position="112"/>
        <end position="122"/>
    </location>
</feature>
<sequence length="214" mass="23783">MHEGGVEEDAARTLMLPFSNSIDLDSDVIENSNEVHKVALMLSQMLPPNERCSTCSTPLIKKARGRRRRVPAFGEWNYYYHSGKLSTPVPAAEWYAPAQGTEASSDVWFRYSPPPWKPPPPPNRRKARRSPESRGGGGKRKAQVATPASDAGASKPACTPVKTATARRVVRSVDADLYQVPPPDFEHDEPRRTRNKKASRSTWMACFGFRCCVA</sequence>
<proteinExistence type="predicted"/>
<reference evidence="2" key="1">
    <citation type="journal article" date="2018" name="DNA Res.">
        <title>Multiple hybrid de novo genome assembly of finger millet, an orphan allotetraploid crop.</title>
        <authorList>
            <person name="Hatakeyama M."/>
            <person name="Aluri S."/>
            <person name="Balachadran M.T."/>
            <person name="Sivarajan S.R."/>
            <person name="Patrignani A."/>
            <person name="Gruter S."/>
            <person name="Poveda L."/>
            <person name="Shimizu-Inatsugi R."/>
            <person name="Baeten J."/>
            <person name="Francoijs K.J."/>
            <person name="Nataraja K.N."/>
            <person name="Reddy Y.A.N."/>
            <person name="Phadnis S."/>
            <person name="Ravikumar R.L."/>
            <person name="Schlapbach R."/>
            <person name="Sreeman S.M."/>
            <person name="Shimizu K.K."/>
        </authorList>
    </citation>
    <scope>NUCLEOTIDE SEQUENCE</scope>
</reference>
<comment type="caution">
    <text evidence="2">The sequence shown here is derived from an EMBL/GenBank/DDBJ whole genome shotgun (WGS) entry which is preliminary data.</text>
</comment>